<sequence length="258" mass="28635">MVKTHEQEVVSAKLQISSLKADYMSSLTDFIATPKEQKISKLTNVLASGNKYFNYVEEFVGNSNLLGAHDNPKWVIGFAEDCAEVLNSLLKHFNLIFKTISSLQPDLLESAKPGATAYANMQRMVLKYLTPEIAKKIENDFKMLGLPTYGFDNYKLPFMTKEKQIYLSFSFGVSFLITLIIIAVVIPNPTGFQYTIFRIILSIAAGGAVAAFPGFIEVKLGKWLRAGGALAVFVLVYFWSPAAIEMTNSKSPIAYESK</sequence>
<feature type="transmembrane region" description="Helical" evidence="1">
    <location>
        <begin position="223"/>
        <end position="240"/>
    </location>
</feature>
<feature type="transmembrane region" description="Helical" evidence="1">
    <location>
        <begin position="165"/>
        <end position="186"/>
    </location>
</feature>
<accession>A0ABY4V9A3</accession>
<dbReference type="EMBL" id="CP092418">
    <property type="protein sequence ID" value="USD19793.1"/>
    <property type="molecule type" value="Genomic_DNA"/>
</dbReference>
<dbReference type="RefSeq" id="WP_252081887.1">
    <property type="nucleotide sequence ID" value="NZ_CP092418.1"/>
</dbReference>
<reference evidence="2" key="1">
    <citation type="submission" date="2022-02" db="EMBL/GenBank/DDBJ databases">
        <title>Coral-associated bacteria.</title>
        <authorList>
            <person name="Tang K."/>
            <person name="Wang X."/>
        </authorList>
    </citation>
    <scope>NUCLEOTIDE SEQUENCE</scope>
    <source>
        <strain evidence="2">SCSIO 43006</strain>
    </source>
</reference>
<keyword evidence="1" id="KW-0472">Membrane</keyword>
<keyword evidence="1" id="KW-0812">Transmembrane</keyword>
<evidence type="ECO:0000256" key="1">
    <source>
        <dbReference type="SAM" id="Phobius"/>
    </source>
</evidence>
<protein>
    <submittedName>
        <fullName evidence="2">Uncharacterized protein</fullName>
    </submittedName>
</protein>
<dbReference type="Proteomes" id="UP001055658">
    <property type="component" value="Chromosome"/>
</dbReference>
<keyword evidence="1" id="KW-1133">Transmembrane helix</keyword>
<keyword evidence="3" id="KW-1185">Reference proteome</keyword>
<proteinExistence type="predicted"/>
<name>A0ABY4V9A3_9GAMM</name>
<feature type="transmembrane region" description="Helical" evidence="1">
    <location>
        <begin position="192"/>
        <end position="216"/>
    </location>
</feature>
<evidence type="ECO:0000313" key="2">
    <source>
        <dbReference type="EMBL" id="USD19793.1"/>
    </source>
</evidence>
<organism evidence="2 3">
    <name type="scientific">Microbulbifer variabilis</name>
    <dbReference type="NCBI Taxonomy" id="266805"/>
    <lineage>
        <taxon>Bacteria</taxon>
        <taxon>Pseudomonadati</taxon>
        <taxon>Pseudomonadota</taxon>
        <taxon>Gammaproteobacteria</taxon>
        <taxon>Cellvibrionales</taxon>
        <taxon>Microbulbiferaceae</taxon>
        <taxon>Microbulbifer</taxon>
    </lineage>
</organism>
<evidence type="ECO:0000313" key="3">
    <source>
        <dbReference type="Proteomes" id="UP001055658"/>
    </source>
</evidence>
<gene>
    <name evidence="2" type="ORF">MJO52_11935</name>
</gene>